<evidence type="ECO:0000313" key="2">
    <source>
        <dbReference type="Proteomes" id="UP000432350"/>
    </source>
</evidence>
<evidence type="ECO:0000313" key="1">
    <source>
        <dbReference type="EMBL" id="VXD01934.1"/>
    </source>
</evidence>
<name>A0A654D988_SPHMU</name>
<dbReference type="EMBL" id="CABWMV010000024">
    <property type="protein sequence ID" value="VXD01934.1"/>
    <property type="molecule type" value="Genomic_DNA"/>
</dbReference>
<organism evidence="1 2">
    <name type="scientific">Sphingobacterium multivorum</name>
    <dbReference type="NCBI Taxonomy" id="28454"/>
    <lineage>
        <taxon>Bacteria</taxon>
        <taxon>Pseudomonadati</taxon>
        <taxon>Bacteroidota</taxon>
        <taxon>Sphingobacteriia</taxon>
        <taxon>Sphingobacteriales</taxon>
        <taxon>Sphingobacteriaceae</taxon>
        <taxon>Sphingobacterium</taxon>
    </lineage>
</organism>
<proteinExistence type="predicted"/>
<gene>
    <name evidence="1" type="ORF">SPHINGO8BC_51773</name>
</gene>
<reference evidence="1 2" key="1">
    <citation type="submission" date="2019-10" db="EMBL/GenBank/DDBJ databases">
        <authorList>
            <person name="Karimi E."/>
        </authorList>
    </citation>
    <scope>NUCLEOTIDE SEQUENCE [LARGE SCALE GENOMIC DNA]</scope>
    <source>
        <strain evidence="1">Sphingobacterium sp. 8BC</strain>
    </source>
</reference>
<sequence length="51" mass="5958">MSELNQDTPNLLRLIYLGHEQEYIKRLEEVKQNFSSVVLFNVPNKAIKLAL</sequence>
<protein>
    <submittedName>
        <fullName evidence="1">Uncharacterized protein</fullName>
    </submittedName>
</protein>
<dbReference type="AlphaFoldDB" id="A0A654D988"/>
<dbReference type="Proteomes" id="UP000432350">
    <property type="component" value="Unassembled WGS sequence"/>
</dbReference>
<accession>A0A654D988</accession>